<sequence length="132" mass="15326">YRFLYPDGFRPEDVYVCESRYSAKSKSFKKIKMWAMPLSSVRFVPRDVPLPVVRVASMFVNKQDDKPPEVVDESKTTNGIIDKEREDVPLEMTNGEPGCQYYEQLCYNNLWLKVGDCVYIASHGLVRHRVGR</sequence>
<dbReference type="Proteomes" id="UP001476798">
    <property type="component" value="Unassembled WGS sequence"/>
</dbReference>
<evidence type="ECO:0000313" key="7">
    <source>
        <dbReference type="EMBL" id="MEQ2173572.1"/>
    </source>
</evidence>
<dbReference type="PANTHER" id="PTHR16062:SF19">
    <property type="entry name" value="PROTEIN POLYBROMO-1"/>
    <property type="match status" value="1"/>
</dbReference>
<keyword evidence="3" id="KW-0156">Chromatin regulator</keyword>
<comment type="caution">
    <text evidence="7">The sequence shown here is derived from an EMBL/GenBank/DDBJ whole genome shotgun (WGS) entry which is preliminary data.</text>
</comment>
<comment type="subcellular location">
    <subcellularLocation>
        <location evidence="1">Nucleus</location>
    </subcellularLocation>
</comment>
<reference evidence="7 8" key="1">
    <citation type="submission" date="2021-06" db="EMBL/GenBank/DDBJ databases">
        <authorList>
            <person name="Palmer J.M."/>
        </authorList>
    </citation>
    <scope>NUCLEOTIDE SEQUENCE [LARGE SCALE GENOMIC DNA]</scope>
    <source>
        <strain evidence="7 8">GA_2019</strain>
        <tissue evidence="7">Muscle</tissue>
    </source>
</reference>
<evidence type="ECO:0000313" key="8">
    <source>
        <dbReference type="Proteomes" id="UP001476798"/>
    </source>
</evidence>
<keyword evidence="2" id="KW-0677">Repeat</keyword>
<evidence type="ECO:0000256" key="3">
    <source>
        <dbReference type="ARBA" id="ARBA00022853"/>
    </source>
</evidence>
<evidence type="ECO:0000256" key="1">
    <source>
        <dbReference type="ARBA" id="ARBA00004123"/>
    </source>
</evidence>
<evidence type="ECO:0000256" key="4">
    <source>
        <dbReference type="ARBA" id="ARBA00023015"/>
    </source>
</evidence>
<evidence type="ECO:0000256" key="6">
    <source>
        <dbReference type="ARBA" id="ARBA00023242"/>
    </source>
</evidence>
<name>A0ABV0NQ71_9TELE</name>
<keyword evidence="5" id="KW-0804">Transcription</keyword>
<organism evidence="7 8">
    <name type="scientific">Goodea atripinnis</name>
    <dbReference type="NCBI Taxonomy" id="208336"/>
    <lineage>
        <taxon>Eukaryota</taxon>
        <taxon>Metazoa</taxon>
        <taxon>Chordata</taxon>
        <taxon>Craniata</taxon>
        <taxon>Vertebrata</taxon>
        <taxon>Euteleostomi</taxon>
        <taxon>Actinopterygii</taxon>
        <taxon>Neopterygii</taxon>
        <taxon>Teleostei</taxon>
        <taxon>Neoteleostei</taxon>
        <taxon>Acanthomorphata</taxon>
        <taxon>Ovalentaria</taxon>
        <taxon>Atherinomorphae</taxon>
        <taxon>Cyprinodontiformes</taxon>
        <taxon>Goodeidae</taxon>
        <taxon>Goodea</taxon>
    </lineage>
</organism>
<dbReference type="InterPro" id="IPR043151">
    <property type="entry name" value="BAH_sf"/>
</dbReference>
<evidence type="ECO:0000256" key="5">
    <source>
        <dbReference type="ARBA" id="ARBA00023163"/>
    </source>
</evidence>
<feature type="non-terminal residue" evidence="7">
    <location>
        <position position="1"/>
    </location>
</feature>
<dbReference type="EMBL" id="JAHRIO010046881">
    <property type="protein sequence ID" value="MEQ2173572.1"/>
    <property type="molecule type" value="Genomic_DNA"/>
</dbReference>
<keyword evidence="8" id="KW-1185">Reference proteome</keyword>
<dbReference type="PANTHER" id="PTHR16062">
    <property type="entry name" value="SWI/SNF-RELATED"/>
    <property type="match status" value="1"/>
</dbReference>
<dbReference type="InterPro" id="IPR037382">
    <property type="entry name" value="Rsc/polybromo"/>
</dbReference>
<evidence type="ECO:0000256" key="2">
    <source>
        <dbReference type="ARBA" id="ARBA00022737"/>
    </source>
</evidence>
<accession>A0ABV0NQ71</accession>
<protein>
    <submittedName>
        <fullName evidence="7">Protein polybromo-1</fullName>
    </submittedName>
</protein>
<keyword evidence="4" id="KW-0805">Transcription regulation</keyword>
<gene>
    <name evidence="7" type="primary">PBRM1_3</name>
    <name evidence="7" type="ORF">GOODEAATRI_033394</name>
</gene>
<dbReference type="Gene3D" id="2.30.30.490">
    <property type="match status" value="1"/>
</dbReference>
<proteinExistence type="predicted"/>
<keyword evidence="6" id="KW-0539">Nucleus</keyword>